<dbReference type="AlphaFoldDB" id="A0A420XS59"/>
<feature type="transmembrane region" description="Helical" evidence="2">
    <location>
        <begin position="259"/>
        <end position="292"/>
    </location>
</feature>
<feature type="chain" id="PRO_5038884875" evidence="3">
    <location>
        <begin position="23"/>
        <end position="303"/>
    </location>
</feature>
<organism evidence="5 6">
    <name type="scientific">Motilibacter peucedani</name>
    <dbReference type="NCBI Taxonomy" id="598650"/>
    <lineage>
        <taxon>Bacteria</taxon>
        <taxon>Bacillati</taxon>
        <taxon>Actinomycetota</taxon>
        <taxon>Actinomycetes</taxon>
        <taxon>Motilibacterales</taxon>
        <taxon>Motilibacteraceae</taxon>
        <taxon>Motilibacter</taxon>
    </lineage>
</organism>
<evidence type="ECO:0000256" key="1">
    <source>
        <dbReference type="SAM" id="MobiDB-lite"/>
    </source>
</evidence>
<keyword evidence="2" id="KW-1133">Transmembrane helix</keyword>
<gene>
    <name evidence="5" type="ORF">CLV35_1364</name>
</gene>
<dbReference type="RefSeq" id="WP_183061853.1">
    <property type="nucleotide sequence ID" value="NZ_RBWV01000010.1"/>
</dbReference>
<dbReference type="PROSITE" id="PS51257">
    <property type="entry name" value="PROKAR_LIPOPROTEIN"/>
    <property type="match status" value="1"/>
</dbReference>
<feature type="signal peptide" evidence="3">
    <location>
        <begin position="1"/>
        <end position="22"/>
    </location>
</feature>
<evidence type="ECO:0000256" key="3">
    <source>
        <dbReference type="SAM" id="SignalP"/>
    </source>
</evidence>
<name>A0A420XS59_9ACTN</name>
<evidence type="ECO:0000313" key="6">
    <source>
        <dbReference type="Proteomes" id="UP000281955"/>
    </source>
</evidence>
<dbReference type="EMBL" id="RBWV01000010">
    <property type="protein sequence ID" value="RKS77670.1"/>
    <property type="molecule type" value="Genomic_DNA"/>
</dbReference>
<evidence type="ECO:0000256" key="2">
    <source>
        <dbReference type="SAM" id="Phobius"/>
    </source>
</evidence>
<evidence type="ECO:0000313" key="5">
    <source>
        <dbReference type="EMBL" id="RKS77670.1"/>
    </source>
</evidence>
<dbReference type="Proteomes" id="UP000281955">
    <property type="component" value="Unassembled WGS sequence"/>
</dbReference>
<dbReference type="InterPro" id="IPR025645">
    <property type="entry name" value="DUF4349"/>
</dbReference>
<reference evidence="5 6" key="1">
    <citation type="submission" date="2018-10" db="EMBL/GenBank/DDBJ databases">
        <title>Genomic Encyclopedia of Archaeal and Bacterial Type Strains, Phase II (KMG-II): from individual species to whole genera.</title>
        <authorList>
            <person name="Goeker M."/>
        </authorList>
    </citation>
    <scope>NUCLEOTIDE SEQUENCE [LARGE SCALE GENOMIC DNA]</scope>
    <source>
        <strain evidence="5 6">RP-AC37</strain>
    </source>
</reference>
<keyword evidence="6" id="KW-1185">Reference proteome</keyword>
<comment type="caution">
    <text evidence="5">The sequence shown here is derived from an EMBL/GenBank/DDBJ whole genome shotgun (WGS) entry which is preliminary data.</text>
</comment>
<keyword evidence="3" id="KW-0732">Signal</keyword>
<dbReference type="Pfam" id="PF14257">
    <property type="entry name" value="DUF4349"/>
    <property type="match status" value="1"/>
</dbReference>
<protein>
    <submittedName>
        <fullName evidence="5">Uncharacterized protein DUF4349</fullName>
    </submittedName>
</protein>
<feature type="domain" description="DUF4349" evidence="4">
    <location>
        <begin position="81"/>
        <end position="289"/>
    </location>
</feature>
<dbReference type="InParanoid" id="A0A420XS59"/>
<proteinExistence type="predicted"/>
<keyword evidence="2" id="KW-0472">Membrane</keyword>
<keyword evidence="2" id="KW-0812">Transmembrane</keyword>
<evidence type="ECO:0000259" key="4">
    <source>
        <dbReference type="Pfam" id="PF14257"/>
    </source>
</evidence>
<sequence length="303" mass="30629">MRRTTVVSGLVAGLVAAGLALGGCSAGGASGSAGSSASADVGAAPAPASAPMAAPAASSGAAAEGSSAGGTAARTALHPQALVVTVGRTVRVRDVAKAVAGASALAQRLGGHVEGEDGRDDPEDRAAAREQVVLRVPPARVDALVSGVEGYGDVLVRTRKDLDVTQQVQDVDARLANARASVARVRQFYARAKDVKDVVLMEGELSRRVADLESLEAQHATLSDSTTLATVTVTFVGRSAVVPVHRTGFTAGLHSGADAFAASVTVVLTALGAVLPFVPLALVVGMLGWWLVRSARRRSRMAT</sequence>
<feature type="region of interest" description="Disordered" evidence="1">
    <location>
        <begin position="32"/>
        <end position="53"/>
    </location>
</feature>
<accession>A0A420XS59</accession>